<gene>
    <name evidence="2" type="ORF">GO608_09635</name>
</gene>
<comment type="caution">
    <text evidence="2">The sequence shown here is derived from an EMBL/GenBank/DDBJ whole genome shotgun (WGS) entry which is preliminary data.</text>
</comment>
<reference evidence="2" key="1">
    <citation type="submission" date="2019-12" db="EMBL/GenBank/DDBJ databases">
        <title>Comparative genomics gives insights into the taxonomy of the Azoarcus-Aromatoleum group and reveals separate origins of nif in the plant-associated Azoarcus and non-plant-associated Aromatoleum sub-groups.</title>
        <authorList>
            <person name="Lafos M."/>
            <person name="Maluk M."/>
            <person name="Batista M."/>
            <person name="Junghare M."/>
            <person name="Carmona M."/>
            <person name="Faoro H."/>
            <person name="Cruz L.M."/>
            <person name="Battistoni F."/>
            <person name="De Souza E."/>
            <person name="Pedrosa F."/>
            <person name="Chen W.-M."/>
            <person name="Poole P.S."/>
            <person name="Dixon R.A."/>
            <person name="James E.K."/>
        </authorList>
    </citation>
    <scope>NUCLEOTIDE SEQUENCE</scope>
    <source>
        <strain evidence="2">U120</strain>
    </source>
</reference>
<dbReference type="NCBIfam" id="TIGR02292">
    <property type="entry name" value="ygfB_yecA"/>
    <property type="match status" value="1"/>
</dbReference>
<evidence type="ECO:0000256" key="1">
    <source>
        <dbReference type="SAM" id="MobiDB-lite"/>
    </source>
</evidence>
<name>A0ABX1N2T6_9RHOO</name>
<feature type="region of interest" description="Disordered" evidence="1">
    <location>
        <begin position="214"/>
        <end position="234"/>
    </location>
</feature>
<dbReference type="Pfam" id="PF02810">
    <property type="entry name" value="SEC-C"/>
    <property type="match status" value="1"/>
</dbReference>
<dbReference type="Pfam" id="PF03695">
    <property type="entry name" value="UPF0149"/>
    <property type="match status" value="1"/>
</dbReference>
<protein>
    <submittedName>
        <fullName evidence="2">UPF0149 family protein</fullName>
    </submittedName>
</protein>
<dbReference type="InterPro" id="IPR036255">
    <property type="entry name" value="YgfB-like_sf"/>
</dbReference>
<proteinExistence type="predicted"/>
<organism evidence="2 3">
    <name type="scientific">Aromatoleum buckelii</name>
    <dbReference type="NCBI Taxonomy" id="200254"/>
    <lineage>
        <taxon>Bacteria</taxon>
        <taxon>Pseudomonadati</taxon>
        <taxon>Pseudomonadota</taxon>
        <taxon>Betaproteobacteria</taxon>
        <taxon>Rhodocyclales</taxon>
        <taxon>Rhodocyclaceae</taxon>
        <taxon>Aromatoleum</taxon>
    </lineage>
</organism>
<evidence type="ECO:0000313" key="3">
    <source>
        <dbReference type="Proteomes" id="UP000601990"/>
    </source>
</evidence>
<evidence type="ECO:0000313" key="2">
    <source>
        <dbReference type="EMBL" id="NMF93587.1"/>
    </source>
</evidence>
<keyword evidence="3" id="KW-1185">Reference proteome</keyword>
<dbReference type="Gene3D" id="3.10.450.50">
    <property type="match status" value="1"/>
</dbReference>
<dbReference type="InterPro" id="IPR011978">
    <property type="entry name" value="YgfB-like"/>
</dbReference>
<dbReference type="SUPFAM" id="SSF101327">
    <property type="entry name" value="YgfB-like"/>
    <property type="match status" value="1"/>
</dbReference>
<dbReference type="EMBL" id="WTVH01000016">
    <property type="protein sequence ID" value="NMF93587.1"/>
    <property type="molecule type" value="Genomic_DNA"/>
</dbReference>
<sequence length="242" mass="26299">MNIEAAPQDETPNSHLLDDAQFEALEELLTSDAVPEDCMDLEMLDGYLVAVLASPRRIAPERWLPEVWSAHGEDASFGSGSQMQRAIGLVRRYYNELATTIGEPEGWEPFCYAASDGDSLRIGEEWIEGFAQGLELWSDDWDRSVPEDAAQAVRDAIDTMMAPWADEAAASAADDATRLQWLELAVTSVGQIIGQWRKLGLAPVELLSVDEPAAPAPASAGRNEACPCGSGKKYKKCCGAPR</sequence>
<dbReference type="RefSeq" id="WP_169198857.1">
    <property type="nucleotide sequence ID" value="NZ_WTVH02000009.1"/>
</dbReference>
<dbReference type="Gene3D" id="1.20.120.740">
    <property type="entry name" value="YgfB uncharacterised protein family UPF0149, PF03695"/>
    <property type="match status" value="1"/>
</dbReference>
<dbReference type="SUPFAM" id="SSF103642">
    <property type="entry name" value="Sec-C motif"/>
    <property type="match status" value="1"/>
</dbReference>
<accession>A0ABX1N2T6</accession>
<dbReference type="Proteomes" id="UP000601990">
    <property type="component" value="Unassembled WGS sequence"/>
</dbReference>
<dbReference type="InterPro" id="IPR004027">
    <property type="entry name" value="SEC_C_motif"/>
</dbReference>